<keyword evidence="2 3" id="KW-0067">ATP-binding</keyword>
<dbReference type="PANTHER" id="PTHR44167:SF24">
    <property type="entry name" value="SERINE_THREONINE-PROTEIN KINASE CHK2"/>
    <property type="match status" value="1"/>
</dbReference>
<sequence>MEHESSSSFQITHEKQLLQKQGYQVLKILGSGGFGNVYLVFKQDVGIVAAKVMKEKDFDFNEWKVGLKLGREGKNPFVLKYISTTINEEFAIIIMEYANMRSLQNLIDKKKVIPLGIVRVIMKQILEGLRLMHEKGLIHRDIKGDNILFHNPPGSEFVISKITDFGLVKVQKKAEQSTLVTAAGTAQWMAPEVLIENEEEEGDQKVTADEKIDIWSAGIILHQLVAQSYPFRQPTLPVIMRFMFNKKLTRPPSIQDNNLWDLINLNNKEIKTLLNMN</sequence>
<dbReference type="Gene3D" id="1.10.510.10">
    <property type="entry name" value="Transferase(Phosphotransferase) domain 1"/>
    <property type="match status" value="1"/>
</dbReference>
<dbReference type="SUPFAM" id="SSF56112">
    <property type="entry name" value="Protein kinase-like (PK-like)"/>
    <property type="match status" value="1"/>
</dbReference>
<keyword evidence="1 3" id="KW-0547">Nucleotide-binding</keyword>
<dbReference type="PROSITE" id="PS00107">
    <property type="entry name" value="PROTEIN_KINASE_ATP"/>
    <property type="match status" value="1"/>
</dbReference>
<gene>
    <name evidence="6" type="ORF">EZS28_015138</name>
</gene>
<comment type="caution">
    <text evidence="6">The sequence shown here is derived from an EMBL/GenBank/DDBJ whole genome shotgun (WGS) entry which is preliminary data.</text>
</comment>
<evidence type="ECO:0000256" key="4">
    <source>
        <dbReference type="RuleBase" id="RU000304"/>
    </source>
</evidence>
<dbReference type="GO" id="GO:0044773">
    <property type="term" value="P:mitotic DNA damage checkpoint signaling"/>
    <property type="evidence" value="ECO:0007669"/>
    <property type="project" value="TreeGrafter"/>
</dbReference>
<dbReference type="PANTHER" id="PTHR44167">
    <property type="entry name" value="OVARIAN-SPECIFIC SERINE/THREONINE-PROTEIN KINASE LOK-RELATED"/>
    <property type="match status" value="1"/>
</dbReference>
<keyword evidence="4 6" id="KW-0723">Serine/threonine-protein kinase</keyword>
<comment type="similarity">
    <text evidence="4">Belongs to the protein kinase superfamily.</text>
</comment>
<proteinExistence type="inferred from homology"/>
<dbReference type="OrthoDB" id="27656at2759"/>
<dbReference type="PROSITE" id="PS50011">
    <property type="entry name" value="PROTEIN_KINASE_DOM"/>
    <property type="match status" value="1"/>
</dbReference>
<dbReference type="PROSITE" id="PS00108">
    <property type="entry name" value="PROTEIN_KINASE_ST"/>
    <property type="match status" value="1"/>
</dbReference>
<reference evidence="6 7" key="1">
    <citation type="submission" date="2019-03" db="EMBL/GenBank/DDBJ databases">
        <title>Single cell metagenomics reveals metabolic interactions within the superorganism composed of flagellate Streblomastix strix and complex community of Bacteroidetes bacteria on its surface.</title>
        <authorList>
            <person name="Treitli S.C."/>
            <person name="Kolisko M."/>
            <person name="Husnik F."/>
            <person name="Keeling P."/>
            <person name="Hampl V."/>
        </authorList>
    </citation>
    <scope>NUCLEOTIDE SEQUENCE [LARGE SCALE GENOMIC DNA]</scope>
    <source>
        <strain evidence="6">ST1C</strain>
    </source>
</reference>
<keyword evidence="6" id="KW-0418">Kinase</keyword>
<dbReference type="Pfam" id="PF00069">
    <property type="entry name" value="Pkinase"/>
    <property type="match status" value="1"/>
</dbReference>
<dbReference type="CDD" id="cd14014">
    <property type="entry name" value="STKc_PknB_like"/>
    <property type="match status" value="1"/>
</dbReference>
<dbReference type="InterPro" id="IPR011009">
    <property type="entry name" value="Kinase-like_dom_sf"/>
</dbReference>
<evidence type="ECO:0000313" key="7">
    <source>
        <dbReference type="Proteomes" id="UP000324800"/>
    </source>
</evidence>
<keyword evidence="6" id="KW-0808">Transferase</keyword>
<organism evidence="6 7">
    <name type="scientific">Streblomastix strix</name>
    <dbReference type="NCBI Taxonomy" id="222440"/>
    <lineage>
        <taxon>Eukaryota</taxon>
        <taxon>Metamonada</taxon>
        <taxon>Preaxostyla</taxon>
        <taxon>Oxymonadida</taxon>
        <taxon>Streblomastigidae</taxon>
        <taxon>Streblomastix</taxon>
    </lineage>
</organism>
<dbReference type="GO" id="GO:0004674">
    <property type="term" value="F:protein serine/threonine kinase activity"/>
    <property type="evidence" value="ECO:0007669"/>
    <property type="project" value="UniProtKB-KW"/>
</dbReference>
<dbReference type="EMBL" id="SNRW01003626">
    <property type="protein sequence ID" value="KAA6389335.1"/>
    <property type="molecule type" value="Genomic_DNA"/>
</dbReference>
<dbReference type="InterPro" id="IPR017441">
    <property type="entry name" value="Protein_kinase_ATP_BS"/>
</dbReference>
<feature type="domain" description="Protein kinase" evidence="5">
    <location>
        <begin position="23"/>
        <end position="277"/>
    </location>
</feature>
<evidence type="ECO:0000256" key="1">
    <source>
        <dbReference type="ARBA" id="ARBA00022741"/>
    </source>
</evidence>
<dbReference type="GO" id="GO:0005524">
    <property type="term" value="F:ATP binding"/>
    <property type="evidence" value="ECO:0007669"/>
    <property type="project" value="UniProtKB-UniRule"/>
</dbReference>
<dbReference type="GO" id="GO:0005634">
    <property type="term" value="C:nucleus"/>
    <property type="evidence" value="ECO:0007669"/>
    <property type="project" value="TreeGrafter"/>
</dbReference>
<dbReference type="InterPro" id="IPR008271">
    <property type="entry name" value="Ser/Thr_kinase_AS"/>
</dbReference>
<evidence type="ECO:0000259" key="5">
    <source>
        <dbReference type="PROSITE" id="PS50011"/>
    </source>
</evidence>
<accession>A0A5J4W3H0</accession>
<protein>
    <submittedName>
        <fullName evidence="6">Putative Serine/threonine protein kinase</fullName>
    </submittedName>
</protein>
<dbReference type="Proteomes" id="UP000324800">
    <property type="component" value="Unassembled WGS sequence"/>
</dbReference>
<name>A0A5J4W3H0_9EUKA</name>
<feature type="binding site" evidence="3">
    <location>
        <position position="51"/>
    </location>
    <ligand>
        <name>ATP</name>
        <dbReference type="ChEBI" id="CHEBI:30616"/>
    </ligand>
</feature>
<evidence type="ECO:0000313" key="6">
    <source>
        <dbReference type="EMBL" id="KAA6389335.1"/>
    </source>
</evidence>
<dbReference type="SMART" id="SM00220">
    <property type="entry name" value="S_TKc"/>
    <property type="match status" value="1"/>
</dbReference>
<evidence type="ECO:0000256" key="2">
    <source>
        <dbReference type="ARBA" id="ARBA00022840"/>
    </source>
</evidence>
<dbReference type="AlphaFoldDB" id="A0A5J4W3H0"/>
<evidence type="ECO:0000256" key="3">
    <source>
        <dbReference type="PROSITE-ProRule" id="PRU10141"/>
    </source>
</evidence>
<dbReference type="InterPro" id="IPR000719">
    <property type="entry name" value="Prot_kinase_dom"/>
</dbReference>